<dbReference type="AlphaFoldDB" id="A0A1M6X9B7"/>
<evidence type="ECO:0000313" key="3">
    <source>
        <dbReference type="Proteomes" id="UP000184120"/>
    </source>
</evidence>
<dbReference type="Proteomes" id="UP000184120">
    <property type="component" value="Unassembled WGS sequence"/>
</dbReference>
<dbReference type="RefSeq" id="WP_072931206.1">
    <property type="nucleotide sequence ID" value="NZ_BMFL01000011.1"/>
</dbReference>
<dbReference type="Proteomes" id="UP000650994">
    <property type="component" value="Unassembled WGS sequence"/>
</dbReference>
<evidence type="ECO:0000313" key="1">
    <source>
        <dbReference type="EMBL" id="GGF00176.1"/>
    </source>
</evidence>
<reference evidence="3" key="3">
    <citation type="submission" date="2016-11" db="EMBL/GenBank/DDBJ databases">
        <authorList>
            <person name="Varghese N."/>
            <person name="Submissions S."/>
        </authorList>
    </citation>
    <scope>NUCLEOTIDE SEQUENCE [LARGE SCALE GENOMIC DNA]</scope>
    <source>
        <strain evidence="3">DSM 27989</strain>
    </source>
</reference>
<reference evidence="1" key="5">
    <citation type="submission" date="2024-05" db="EMBL/GenBank/DDBJ databases">
        <authorList>
            <person name="Sun Q."/>
            <person name="Zhou Y."/>
        </authorList>
    </citation>
    <scope>NUCLEOTIDE SEQUENCE</scope>
    <source>
        <strain evidence="1">CGMCC 1.12707</strain>
    </source>
</reference>
<dbReference type="EMBL" id="FRBH01000005">
    <property type="protein sequence ID" value="SHL02551.1"/>
    <property type="molecule type" value="Genomic_DNA"/>
</dbReference>
<evidence type="ECO:0000313" key="2">
    <source>
        <dbReference type="EMBL" id="SHL02551.1"/>
    </source>
</evidence>
<gene>
    <name evidence="1" type="ORF">GCM10010984_17180</name>
    <name evidence="2" type="ORF">SAMN05443634_105164</name>
</gene>
<protein>
    <submittedName>
        <fullName evidence="2">Uncharacterized protein</fullName>
    </submittedName>
</protein>
<evidence type="ECO:0000313" key="4">
    <source>
        <dbReference type="Proteomes" id="UP000650994"/>
    </source>
</evidence>
<reference evidence="1" key="1">
    <citation type="journal article" date="2014" name="Int. J. Syst. Evol. Microbiol.">
        <title>Complete genome of a new Firmicutes species belonging to the dominant human colonic microbiota ('Ruminococcus bicirculans') reveals two chromosomes and a selective capacity to utilize plant glucans.</title>
        <authorList>
            <consortium name="NISC Comparative Sequencing Program"/>
            <person name="Wegmann U."/>
            <person name="Louis P."/>
            <person name="Goesmann A."/>
            <person name="Henrissat B."/>
            <person name="Duncan S.H."/>
            <person name="Flint H.J."/>
        </authorList>
    </citation>
    <scope>NUCLEOTIDE SEQUENCE</scope>
    <source>
        <strain evidence="1">CGMCC 1.12707</strain>
    </source>
</reference>
<organism evidence="2 3">
    <name type="scientific">Chishuiella changwenlii</name>
    <dbReference type="NCBI Taxonomy" id="1434701"/>
    <lineage>
        <taxon>Bacteria</taxon>
        <taxon>Pseudomonadati</taxon>
        <taxon>Bacteroidota</taxon>
        <taxon>Flavobacteriia</taxon>
        <taxon>Flavobacteriales</taxon>
        <taxon>Weeksellaceae</taxon>
        <taxon>Chishuiella</taxon>
    </lineage>
</organism>
<reference evidence="2" key="2">
    <citation type="submission" date="2016-11" db="EMBL/GenBank/DDBJ databases">
        <authorList>
            <person name="Jaros S."/>
            <person name="Januszkiewicz K."/>
            <person name="Wedrychowicz H."/>
        </authorList>
    </citation>
    <scope>NUCLEOTIDE SEQUENCE [LARGE SCALE GENOMIC DNA]</scope>
    <source>
        <strain evidence="2">DSM 27989</strain>
    </source>
</reference>
<accession>A0A1M6X9B7</accession>
<reference evidence="4" key="4">
    <citation type="journal article" date="2019" name="Int. J. Syst. Evol. Microbiol.">
        <title>The Global Catalogue of Microorganisms (GCM) 10K type strain sequencing project: providing services to taxonomists for standard genome sequencing and annotation.</title>
        <authorList>
            <consortium name="The Broad Institute Genomics Platform"/>
            <consortium name="The Broad Institute Genome Sequencing Center for Infectious Disease"/>
            <person name="Wu L."/>
            <person name="Ma J."/>
        </authorList>
    </citation>
    <scope>NUCLEOTIDE SEQUENCE [LARGE SCALE GENOMIC DNA]</scope>
    <source>
        <strain evidence="4">CGMCC 1.12707</strain>
    </source>
</reference>
<proteinExistence type="predicted"/>
<keyword evidence="4" id="KW-1185">Reference proteome</keyword>
<name>A0A1M6X9B7_9FLAO</name>
<dbReference type="STRING" id="1434701.SAMN05443634_105164"/>
<dbReference type="EMBL" id="BMFL01000011">
    <property type="protein sequence ID" value="GGF00176.1"/>
    <property type="molecule type" value="Genomic_DNA"/>
</dbReference>
<sequence length="133" mass="14652">MGKGPYVDLTSSKEYPSNGKDQVVWRNKLGYYDGGRTLDVSALTDVAVYAGHIIVRDKTTEVCRPLETTDKAFNDIKVNDEIIGLTVSTVPKEKAFVSMVTIGIAAENALPFTMTTELKEKVQKSLPGLQFHK</sequence>